<evidence type="ECO:0000256" key="1">
    <source>
        <dbReference type="SAM" id="MobiDB-lite"/>
    </source>
</evidence>
<dbReference type="EMBL" id="GGEC01068918">
    <property type="protein sequence ID" value="MBX49402.1"/>
    <property type="molecule type" value="Transcribed_RNA"/>
</dbReference>
<reference evidence="2" key="1">
    <citation type="submission" date="2018-02" db="EMBL/GenBank/DDBJ databases">
        <title>Rhizophora mucronata_Transcriptome.</title>
        <authorList>
            <person name="Meera S.P."/>
            <person name="Sreeshan A."/>
            <person name="Augustine A."/>
        </authorList>
    </citation>
    <scope>NUCLEOTIDE SEQUENCE</scope>
    <source>
        <tissue evidence="2">Leaf</tissue>
    </source>
</reference>
<accession>A0A2P2P3U8</accession>
<proteinExistence type="predicted"/>
<protein>
    <submittedName>
        <fullName evidence="2">Uncharacterized protein</fullName>
    </submittedName>
</protein>
<evidence type="ECO:0000313" key="2">
    <source>
        <dbReference type="EMBL" id="MBX49402.1"/>
    </source>
</evidence>
<feature type="region of interest" description="Disordered" evidence="1">
    <location>
        <begin position="1"/>
        <end position="42"/>
    </location>
</feature>
<sequence length="42" mass="4966">MFTDFHHSPKVQKTRKKATRSSKLKRHGSYSKKSFQLIENMA</sequence>
<feature type="compositionally biased region" description="Basic residues" evidence="1">
    <location>
        <begin position="8"/>
        <end position="30"/>
    </location>
</feature>
<dbReference type="AlphaFoldDB" id="A0A2P2P3U8"/>
<name>A0A2P2P3U8_RHIMU</name>
<organism evidence="2">
    <name type="scientific">Rhizophora mucronata</name>
    <name type="common">Asiatic mangrove</name>
    <dbReference type="NCBI Taxonomy" id="61149"/>
    <lineage>
        <taxon>Eukaryota</taxon>
        <taxon>Viridiplantae</taxon>
        <taxon>Streptophyta</taxon>
        <taxon>Embryophyta</taxon>
        <taxon>Tracheophyta</taxon>
        <taxon>Spermatophyta</taxon>
        <taxon>Magnoliopsida</taxon>
        <taxon>eudicotyledons</taxon>
        <taxon>Gunneridae</taxon>
        <taxon>Pentapetalae</taxon>
        <taxon>rosids</taxon>
        <taxon>fabids</taxon>
        <taxon>Malpighiales</taxon>
        <taxon>Rhizophoraceae</taxon>
        <taxon>Rhizophora</taxon>
    </lineage>
</organism>